<keyword evidence="1" id="KW-0614">Plasmid</keyword>
<protein>
    <submittedName>
        <fullName evidence="1">Uncharacterized protein</fullName>
    </submittedName>
</protein>
<evidence type="ECO:0000313" key="1">
    <source>
        <dbReference type="EMBL" id="AWG43421.1"/>
    </source>
</evidence>
<geneLocation type="plasmid" evidence="1 2">
    <name>pc6</name>
</geneLocation>
<evidence type="ECO:0000313" key="2">
    <source>
        <dbReference type="Proteomes" id="UP000244655"/>
    </source>
</evidence>
<dbReference type="OrthoDB" id="351051at2"/>
<sequence length="191" mass="22713">MKNLNFFLYNNSKLKKNQVRLIKLISILKYLNKSKLGYNQQDILNLANFFLKKEGYSVIKLKTLQKDLNFLKINSIIKTFIIRLGEYKGSKIKYIPNKDAYQRLKKVLNATEELLEKTFNIIYRINKKEKSQKKTKEKNRTKNSSVYNINNNINNNKLTEISLIPYKKTFKAKTNSWESQLTRKQIQIYTT</sequence>
<proteinExistence type="predicted"/>
<dbReference type="InterPro" id="IPR003459">
    <property type="entry name" value="Borrelia_plasmid_OrfA"/>
</dbReference>
<dbReference type="Pfam" id="PF02414">
    <property type="entry name" value="Borrelia_orfA"/>
    <property type="match status" value="1"/>
</dbReference>
<name>A0A2S1LYS5_9SPIR</name>
<dbReference type="RefSeq" id="WP_108729791.1">
    <property type="nucleotide sequence ID" value="NZ_CP025790.1"/>
</dbReference>
<accession>A0A2S1LYS5</accession>
<keyword evidence="2" id="KW-1185">Reference proteome</keyword>
<organism evidence="1 2">
    <name type="scientific">Candidatus Borreliella tachyglossi</name>
    <dbReference type="NCBI Taxonomy" id="1964448"/>
    <lineage>
        <taxon>Bacteria</taxon>
        <taxon>Pseudomonadati</taxon>
        <taxon>Spirochaetota</taxon>
        <taxon>Spirochaetia</taxon>
        <taxon>Spirochaetales</taxon>
        <taxon>Borreliaceae</taxon>
        <taxon>Borreliella</taxon>
    </lineage>
</organism>
<gene>
    <name evidence="1" type="ORF">CR532_05335</name>
</gene>
<dbReference type="AlphaFoldDB" id="A0A2S1LYS5"/>
<reference evidence="1 2" key="1">
    <citation type="submission" date="2018-01" db="EMBL/GenBank/DDBJ databases">
        <title>Genome sequence of Borrelia tachyglossi.</title>
        <authorList>
            <person name="Gofton A.W."/>
        </authorList>
    </citation>
    <scope>NUCLEOTIDE SEQUENCE [LARGE SCALE GENOMIC DNA]</scope>
    <source>
        <strain evidence="1 2">Bc-F10-1268</strain>
        <plasmid evidence="1 2">pc6</plasmid>
    </source>
</reference>
<dbReference type="Proteomes" id="UP000244655">
    <property type="component" value="Plasmid pc6"/>
</dbReference>
<dbReference type="EMBL" id="CP025790">
    <property type="protein sequence ID" value="AWG43421.1"/>
    <property type="molecule type" value="Genomic_DNA"/>
</dbReference>